<dbReference type="Pfam" id="PF08190">
    <property type="entry name" value="PIH1"/>
    <property type="match status" value="1"/>
</dbReference>
<dbReference type="GO" id="GO:0005737">
    <property type="term" value="C:cytoplasm"/>
    <property type="evidence" value="ECO:0007669"/>
    <property type="project" value="TreeGrafter"/>
</dbReference>
<accession>A0A850WU52</accession>
<dbReference type="Proteomes" id="UP000653271">
    <property type="component" value="Unassembled WGS sequence"/>
</dbReference>
<dbReference type="InterPro" id="IPR012981">
    <property type="entry name" value="PIH1_N"/>
</dbReference>
<sequence length="278" mass="31149">RCRLPRAAMALAKAEQLWALLDEMAESDPEAYWRLQRRLHGRPEPHLSLRGRARVRGRGRELSQGHHGAPWPLFINVCSWERVPAPQGPSDPTPISVGRLEEVTEGEALYSIIDVAFNPEVLQKGEENPEHTEHLIRLTLKFVEERCNLVLSDSYTLESFKLKGSLEAMQQRLVGGWMPAPSLNQHTTKELTLDQLLQTAEAEDAGKAPVLLREEGTTQSKAHLIEEIASCEKPEGPSTPSYELTTVRDANENPLRMELRVELPQVSSVAECDLSISK</sequence>
<dbReference type="PANTHER" id="PTHR22997:SF6">
    <property type="entry name" value="PIH1 DOMAIN-CONTAINING PROTEIN 2"/>
    <property type="match status" value="1"/>
</dbReference>
<proteinExistence type="inferred from homology"/>
<evidence type="ECO:0000256" key="1">
    <source>
        <dbReference type="ARBA" id="ARBA00008511"/>
    </source>
</evidence>
<dbReference type="PANTHER" id="PTHR22997">
    <property type="entry name" value="PIH1 DOMAIN-CONTAINING PROTEIN 1"/>
    <property type="match status" value="1"/>
</dbReference>
<keyword evidence="4" id="KW-1185">Reference proteome</keyword>
<dbReference type="GO" id="GO:1990904">
    <property type="term" value="C:ribonucleoprotein complex"/>
    <property type="evidence" value="ECO:0007669"/>
    <property type="project" value="TreeGrafter"/>
</dbReference>
<protein>
    <submittedName>
        <fullName evidence="3">PIHD2 protein</fullName>
    </submittedName>
</protein>
<reference evidence="3" key="1">
    <citation type="submission" date="2019-09" db="EMBL/GenBank/DDBJ databases">
        <title>Bird 10,000 Genomes (B10K) Project - Family phase.</title>
        <authorList>
            <person name="Zhang G."/>
        </authorList>
    </citation>
    <scope>NUCLEOTIDE SEQUENCE</scope>
    <source>
        <strain evidence="3">B10K-DU-008-47</strain>
        <tissue evidence="3">Mixed tissue sample</tissue>
    </source>
</reference>
<evidence type="ECO:0000259" key="2">
    <source>
        <dbReference type="Pfam" id="PF08190"/>
    </source>
</evidence>
<gene>
    <name evidence="3" type="primary">Pih1d2</name>
    <name evidence="3" type="ORF">PIACAY_R10943</name>
</gene>
<feature type="non-terminal residue" evidence="3">
    <location>
        <position position="278"/>
    </location>
</feature>
<comment type="caution">
    <text evidence="3">The sequence shown here is derived from an EMBL/GenBank/DDBJ whole genome shotgun (WGS) entry which is preliminary data.</text>
</comment>
<name>A0A850WU52_PIACA</name>
<evidence type="ECO:0000313" key="4">
    <source>
        <dbReference type="Proteomes" id="UP000653271"/>
    </source>
</evidence>
<dbReference type="AlphaFoldDB" id="A0A850WU52"/>
<dbReference type="GO" id="GO:0097255">
    <property type="term" value="C:R2TP complex"/>
    <property type="evidence" value="ECO:0007669"/>
    <property type="project" value="TreeGrafter"/>
</dbReference>
<dbReference type="GO" id="GO:0006364">
    <property type="term" value="P:rRNA processing"/>
    <property type="evidence" value="ECO:0007669"/>
    <property type="project" value="TreeGrafter"/>
</dbReference>
<dbReference type="EMBL" id="WAAB01001410">
    <property type="protein sequence ID" value="NWH69973.1"/>
    <property type="molecule type" value="Genomic_DNA"/>
</dbReference>
<dbReference type="InterPro" id="IPR050734">
    <property type="entry name" value="PIH1/Kintoun_subfamily"/>
</dbReference>
<evidence type="ECO:0000313" key="3">
    <source>
        <dbReference type="EMBL" id="NWH69973.1"/>
    </source>
</evidence>
<dbReference type="OrthoDB" id="545063at2759"/>
<comment type="similarity">
    <text evidence="1">Belongs to the PIH1 family.</text>
</comment>
<feature type="non-terminal residue" evidence="3">
    <location>
        <position position="1"/>
    </location>
</feature>
<dbReference type="GO" id="GO:0000492">
    <property type="term" value="P:box C/D snoRNP assembly"/>
    <property type="evidence" value="ECO:0007669"/>
    <property type="project" value="TreeGrafter"/>
</dbReference>
<feature type="domain" description="PIH1 N-terminal" evidence="2">
    <location>
        <begin position="73"/>
        <end position="170"/>
    </location>
</feature>
<organism evidence="3 4">
    <name type="scientific">Piaya cayana</name>
    <name type="common">Common squirrel cuckoo</name>
    <dbReference type="NCBI Taxonomy" id="33601"/>
    <lineage>
        <taxon>Eukaryota</taxon>
        <taxon>Metazoa</taxon>
        <taxon>Chordata</taxon>
        <taxon>Craniata</taxon>
        <taxon>Vertebrata</taxon>
        <taxon>Euteleostomi</taxon>
        <taxon>Archelosauria</taxon>
        <taxon>Archosauria</taxon>
        <taxon>Dinosauria</taxon>
        <taxon>Saurischia</taxon>
        <taxon>Theropoda</taxon>
        <taxon>Coelurosauria</taxon>
        <taxon>Aves</taxon>
        <taxon>Neognathae</taxon>
        <taxon>Neoaves</taxon>
        <taxon>Otidimorphae</taxon>
        <taxon>Cuculiformes</taxon>
        <taxon>Coccyzidae</taxon>
        <taxon>Piaya</taxon>
    </lineage>
</organism>